<keyword evidence="4" id="KW-1185">Reference proteome</keyword>
<proteinExistence type="predicted"/>
<comment type="caution">
    <text evidence="3">The sequence shown here is derived from an EMBL/GenBank/DDBJ whole genome shotgun (WGS) entry which is preliminary data.</text>
</comment>
<accession>H3NP14</accession>
<dbReference type="OrthoDB" id="1696489at2"/>
<feature type="compositionally biased region" description="Basic and acidic residues" evidence="1">
    <location>
        <begin position="425"/>
        <end position="451"/>
    </location>
</feature>
<evidence type="ECO:0000313" key="4">
    <source>
        <dbReference type="Proteomes" id="UP000004191"/>
    </source>
</evidence>
<dbReference type="STRING" id="883114.HMPREF9709_01075"/>
<gene>
    <name evidence="3" type="ORF">HMPREF9709_01075</name>
</gene>
<name>H3NP14_9FIRM</name>
<reference evidence="3 4" key="1">
    <citation type="submission" date="2012-01" db="EMBL/GenBank/DDBJ databases">
        <title>The Genome Sequence of Helcococcus kunzii ATCC 51366.</title>
        <authorList>
            <consortium name="The Broad Institute Genome Sequencing Platform"/>
            <person name="Earl A."/>
            <person name="Ward D."/>
            <person name="Feldgarden M."/>
            <person name="Gevers D."/>
            <person name="Huys G."/>
            <person name="Young S.K."/>
            <person name="Zeng Q."/>
            <person name="Gargeya S."/>
            <person name="Fitzgerald M."/>
            <person name="Haas B."/>
            <person name="Abouelleil A."/>
            <person name="Alvarado L."/>
            <person name="Arachchi H.M."/>
            <person name="Berlin A."/>
            <person name="Chapman S.B."/>
            <person name="Gearin G."/>
            <person name="Goldberg J."/>
            <person name="Griggs A."/>
            <person name="Gujja S."/>
            <person name="Hansen M."/>
            <person name="Heiman D."/>
            <person name="Howarth C."/>
            <person name="Larimer J."/>
            <person name="Lui A."/>
            <person name="MacDonald P.J.P."/>
            <person name="McCowen C."/>
            <person name="Montmayeur A."/>
            <person name="Murphy C."/>
            <person name="Neiman D."/>
            <person name="Pearson M."/>
            <person name="Priest M."/>
            <person name="Roberts A."/>
            <person name="Saif S."/>
            <person name="Shea T."/>
            <person name="Sisk P."/>
            <person name="Stolte C."/>
            <person name="Sykes S."/>
            <person name="Wortman J."/>
            <person name="Nusbaum C."/>
            <person name="Birren B."/>
        </authorList>
    </citation>
    <scope>NUCLEOTIDE SEQUENCE [LARGE SCALE GENOMIC DNA]</scope>
    <source>
        <strain evidence="3 4">ATCC 51366</strain>
    </source>
</reference>
<evidence type="ECO:0000313" key="3">
    <source>
        <dbReference type="EMBL" id="EHR34139.1"/>
    </source>
</evidence>
<dbReference type="HOGENOM" id="CLU_456918_0_0_9"/>
<dbReference type="RefSeq" id="WP_005398578.1">
    <property type="nucleotide sequence ID" value="NZ_JH601088.1"/>
</dbReference>
<feature type="chain" id="PRO_5003591266" description="Surface layer protein A domain-containing protein" evidence="2">
    <location>
        <begin position="30"/>
        <end position="597"/>
    </location>
</feature>
<protein>
    <recommendedName>
        <fullName evidence="5">Surface layer protein A domain-containing protein</fullName>
    </recommendedName>
</protein>
<feature type="compositionally biased region" description="Basic and acidic residues" evidence="1">
    <location>
        <begin position="390"/>
        <end position="416"/>
    </location>
</feature>
<sequence>MKRKDYIKKGGLIIFSASYLLSNVGVALAKDYQLNNSVQVYKEAQEAKNRAKTNKTLPKGMYHIYKKHDGMLNITKVEGEAGGWINPVDNISLSKSTDKQDDSNLYVLENAVQAFMDSDDAKSGKNPITVYESGEYYVYKSYNGMLNITKVEGQAGGWINPSKNMVSDDLETQDKFILSEDTKGYMDSFDAKDEKNRIMNVSKGNYFIYKKYNGMLNITKDESIAGVWINPNNLNNRIENSTKLTNDNKREILTYRLKTDTKGYVNSIDAKEKVNSIRNVEKGNYYIFKSYNSMLNITKEAYEAGIWINPSDNFNYTQKQQMTKNESSIKEDLSFNKAVDKFIDNEISEDDLEKLDYNKEEITKSAIDKIAKSSKLDLVKVKVAEMETVKEKETEEDIKENTTVKEVPKETIKETETETSEEIDKEPNTREETIEEVKEKETSDETVKETEKEDDSENEDSIFSKTFELKEKANGYLSIDDAISTQNSINVLSEGVYFIYQEDNSMINITTIKGKPGLWINPQKLFVESKSDEKIKEGESYQLIEEVDGYNRATDAINEQNVATKLAPGDYFIYKVESGVINLSKDSSQPGIWVNLN</sequence>
<dbReference type="AlphaFoldDB" id="H3NP14"/>
<evidence type="ECO:0000256" key="2">
    <source>
        <dbReference type="SAM" id="SignalP"/>
    </source>
</evidence>
<keyword evidence="2" id="KW-0732">Signal</keyword>
<feature type="region of interest" description="Disordered" evidence="1">
    <location>
        <begin position="390"/>
        <end position="460"/>
    </location>
</feature>
<dbReference type="Proteomes" id="UP000004191">
    <property type="component" value="Unassembled WGS sequence"/>
</dbReference>
<evidence type="ECO:0008006" key="5">
    <source>
        <dbReference type="Google" id="ProtNLM"/>
    </source>
</evidence>
<organism evidence="3 4">
    <name type="scientific">Helcococcus kunzii ATCC 51366</name>
    <dbReference type="NCBI Taxonomy" id="883114"/>
    <lineage>
        <taxon>Bacteria</taxon>
        <taxon>Bacillati</taxon>
        <taxon>Bacillota</taxon>
        <taxon>Tissierellia</taxon>
        <taxon>Tissierellales</taxon>
        <taxon>Peptoniphilaceae</taxon>
        <taxon>Helcococcus</taxon>
    </lineage>
</organism>
<evidence type="ECO:0000256" key="1">
    <source>
        <dbReference type="SAM" id="MobiDB-lite"/>
    </source>
</evidence>
<dbReference type="GeneID" id="96999865"/>
<dbReference type="EMBL" id="AGEI01000021">
    <property type="protein sequence ID" value="EHR34139.1"/>
    <property type="molecule type" value="Genomic_DNA"/>
</dbReference>
<feature type="signal peptide" evidence="2">
    <location>
        <begin position="1"/>
        <end position="29"/>
    </location>
</feature>